<dbReference type="VEuPathDB" id="VectorBase:ASTEI04460"/>
<dbReference type="GO" id="GO:0005634">
    <property type="term" value="C:nucleus"/>
    <property type="evidence" value="ECO:0007669"/>
    <property type="project" value="UniProtKB-SubCell"/>
</dbReference>
<dbReference type="GO" id="GO:0006303">
    <property type="term" value="P:double-strand break repair via nonhomologous end joining"/>
    <property type="evidence" value="ECO:0007669"/>
    <property type="project" value="TreeGrafter"/>
</dbReference>
<dbReference type="AlphaFoldDB" id="A0A182Y7M4"/>
<dbReference type="GO" id="GO:0003684">
    <property type="term" value="F:damaged DNA binding"/>
    <property type="evidence" value="ECO:0007669"/>
    <property type="project" value="TreeGrafter"/>
</dbReference>
<name>A0A182Y7M4_ANOST</name>
<dbReference type="InterPro" id="IPR036866">
    <property type="entry name" value="RibonucZ/Hydroxyglut_hydro"/>
</dbReference>
<dbReference type="PANTHER" id="PTHR23240:SF8">
    <property type="entry name" value="PROTEIN ARTEMIS"/>
    <property type="match status" value="1"/>
</dbReference>
<keyword evidence="7" id="KW-0269">Exonuclease</keyword>
<proteinExistence type="inferred from homology"/>
<evidence type="ECO:0000256" key="8">
    <source>
        <dbReference type="ARBA" id="ARBA00023172"/>
    </source>
</evidence>
<feature type="domain" description="DNA repair metallo-beta-lactamase" evidence="13">
    <location>
        <begin position="228"/>
        <end position="316"/>
    </location>
</feature>
<evidence type="ECO:0000313" key="15">
    <source>
        <dbReference type="Proteomes" id="UP000076408"/>
    </source>
</evidence>
<evidence type="ECO:0000256" key="11">
    <source>
        <dbReference type="ARBA" id="ARBA00039759"/>
    </source>
</evidence>
<dbReference type="GO" id="GO:0004519">
    <property type="term" value="F:endonuclease activity"/>
    <property type="evidence" value="ECO:0007669"/>
    <property type="project" value="UniProtKB-KW"/>
</dbReference>
<keyword evidence="15" id="KW-1185">Reference proteome</keyword>
<dbReference type="STRING" id="30069.A0A182Y7M4"/>
<dbReference type="Gene3D" id="3.40.50.12650">
    <property type="match status" value="1"/>
</dbReference>
<dbReference type="VEuPathDB" id="VectorBase:ASTEI20_034906"/>
<dbReference type="GO" id="GO:0036297">
    <property type="term" value="P:interstrand cross-link repair"/>
    <property type="evidence" value="ECO:0007669"/>
    <property type="project" value="TreeGrafter"/>
</dbReference>
<organism evidence="14 15">
    <name type="scientific">Anopheles stephensi</name>
    <name type="common">Indo-Pakistan malaria mosquito</name>
    <dbReference type="NCBI Taxonomy" id="30069"/>
    <lineage>
        <taxon>Eukaryota</taxon>
        <taxon>Metazoa</taxon>
        <taxon>Ecdysozoa</taxon>
        <taxon>Arthropoda</taxon>
        <taxon>Hexapoda</taxon>
        <taxon>Insecta</taxon>
        <taxon>Pterygota</taxon>
        <taxon>Neoptera</taxon>
        <taxon>Endopterygota</taxon>
        <taxon>Diptera</taxon>
        <taxon>Nematocera</taxon>
        <taxon>Culicoidea</taxon>
        <taxon>Culicidae</taxon>
        <taxon>Anophelinae</taxon>
        <taxon>Anopheles</taxon>
    </lineage>
</organism>
<keyword evidence="9" id="KW-0234">DNA repair</keyword>
<evidence type="ECO:0000256" key="12">
    <source>
        <dbReference type="ARBA" id="ARBA00042677"/>
    </source>
</evidence>
<evidence type="ECO:0000259" key="13">
    <source>
        <dbReference type="Pfam" id="PF07522"/>
    </source>
</evidence>
<dbReference type="Proteomes" id="UP000076408">
    <property type="component" value="Unassembled WGS sequence"/>
</dbReference>
<reference evidence="14" key="2">
    <citation type="submission" date="2020-05" db="UniProtKB">
        <authorList>
            <consortium name="EnsemblMetazoa"/>
        </authorList>
    </citation>
    <scope>IDENTIFICATION</scope>
    <source>
        <strain evidence="14">Indian</strain>
    </source>
</reference>
<dbReference type="InterPro" id="IPR011084">
    <property type="entry name" value="DRMBL"/>
</dbReference>
<dbReference type="SUPFAM" id="SSF56281">
    <property type="entry name" value="Metallo-hydrolase/oxidoreductase"/>
    <property type="match status" value="1"/>
</dbReference>
<comment type="similarity">
    <text evidence="2">Belongs to the DNA repair metallo-beta-lactamase (DRMBL) family.</text>
</comment>
<dbReference type="GO" id="GO:0035312">
    <property type="term" value="F:5'-3' DNA exonuclease activity"/>
    <property type="evidence" value="ECO:0007669"/>
    <property type="project" value="TreeGrafter"/>
</dbReference>
<keyword evidence="10" id="KW-0539">Nucleus</keyword>
<dbReference type="VEuPathDB" id="VectorBase:ASTE006158"/>
<dbReference type="OMA" id="PANHCAG"/>
<evidence type="ECO:0000256" key="1">
    <source>
        <dbReference type="ARBA" id="ARBA00004123"/>
    </source>
</evidence>
<evidence type="ECO:0000256" key="7">
    <source>
        <dbReference type="ARBA" id="ARBA00022839"/>
    </source>
</evidence>
<dbReference type="GO" id="GO:0006310">
    <property type="term" value="P:DNA recombination"/>
    <property type="evidence" value="ECO:0007669"/>
    <property type="project" value="UniProtKB-KW"/>
</dbReference>
<keyword evidence="5" id="KW-0227">DNA damage</keyword>
<reference evidence="15" key="1">
    <citation type="journal article" date="2014" name="Genome Biol.">
        <title>Genome analysis of a major urban malaria vector mosquito, Anopheles stephensi.</title>
        <authorList>
            <person name="Jiang X."/>
            <person name="Peery A."/>
            <person name="Hall A.B."/>
            <person name="Sharma A."/>
            <person name="Chen X.G."/>
            <person name="Waterhouse R.M."/>
            <person name="Komissarov A."/>
            <person name="Riehle M.M."/>
            <person name="Shouche Y."/>
            <person name="Sharakhova M.V."/>
            <person name="Lawson D."/>
            <person name="Pakpour N."/>
            <person name="Arensburger P."/>
            <person name="Davidson V.L."/>
            <person name="Eiglmeier K."/>
            <person name="Emrich S."/>
            <person name="George P."/>
            <person name="Kennedy R.C."/>
            <person name="Mane S.P."/>
            <person name="Maslen G."/>
            <person name="Oringanje C."/>
            <person name="Qi Y."/>
            <person name="Settlage R."/>
            <person name="Tojo M."/>
            <person name="Tubio J.M."/>
            <person name="Unger M.F."/>
            <person name="Wang B."/>
            <person name="Vernick K.D."/>
            <person name="Ribeiro J.M."/>
            <person name="James A.A."/>
            <person name="Michel K."/>
            <person name="Riehle M.A."/>
            <person name="Luckhart S."/>
            <person name="Sharakhov I.V."/>
            <person name="Tu Z."/>
        </authorList>
    </citation>
    <scope>NUCLEOTIDE SEQUENCE [LARGE SCALE GENOMIC DNA]</scope>
    <source>
        <strain evidence="15">Indian</strain>
    </source>
</reference>
<dbReference type="Pfam" id="PF07522">
    <property type="entry name" value="DRMBL"/>
    <property type="match status" value="1"/>
</dbReference>
<dbReference type="GO" id="GO:0000723">
    <property type="term" value="P:telomere maintenance"/>
    <property type="evidence" value="ECO:0007669"/>
    <property type="project" value="TreeGrafter"/>
</dbReference>
<keyword evidence="6" id="KW-0378">Hydrolase</keyword>
<evidence type="ECO:0000256" key="9">
    <source>
        <dbReference type="ARBA" id="ARBA00023204"/>
    </source>
</evidence>
<evidence type="ECO:0000256" key="2">
    <source>
        <dbReference type="ARBA" id="ARBA00010304"/>
    </source>
</evidence>
<evidence type="ECO:0000256" key="6">
    <source>
        <dbReference type="ARBA" id="ARBA00022801"/>
    </source>
</evidence>
<dbReference type="Gene3D" id="3.60.15.10">
    <property type="entry name" value="Ribonuclease Z/Hydroxyacylglutathione hydrolase-like"/>
    <property type="match status" value="1"/>
</dbReference>
<evidence type="ECO:0000256" key="5">
    <source>
        <dbReference type="ARBA" id="ARBA00022763"/>
    </source>
</evidence>
<keyword evidence="3" id="KW-0540">Nuclease</keyword>
<evidence type="ECO:0000256" key="3">
    <source>
        <dbReference type="ARBA" id="ARBA00022722"/>
    </source>
</evidence>
<evidence type="ECO:0000313" key="14">
    <source>
        <dbReference type="EnsemblMetazoa" id="ASTEI04460-PA"/>
    </source>
</evidence>
<keyword evidence="4" id="KW-0255">Endonuclease</keyword>
<accession>A0A182Y7M4</accession>
<sequence length="412" mass="48023">MSTFPGYIPELPGIGIDRFDETVRDRANVFFLSHCHLDHMYGLSPNHPLPGTLYVSPHSAVIVGFRYPNQAVYKVPIRERLTLSVTPPTGEDRYELCVRTIPAEHCPGSVMFYFETKTIRLLYTGDFRLSAESLAVIEQDQIRPTIVYLDTTFLEQDYTYFPTRQESMNRIRTICSQWLDADRRNIVTLWLPALYGSEELFHQLYLHLRERIHVYAAQRETYQHFETLRDVFTDDALGARIHACNGVTLQGEMVCRKQEHNASFILTIRPSARRWRHLQRDQPFWLECSKQLWFVCYSSHASSSELIEFLRKLQPEARDIRFSVVGDEIDRMRKEEYLSSLLPTTVEERLFDEEVVGGEEGETMLTLPYNDFSAGTRTDKQLTTTTDRMQFDSEEETDEETLAPPCKMVKRC</sequence>
<keyword evidence="8" id="KW-0233">DNA recombination</keyword>
<protein>
    <recommendedName>
        <fullName evidence="11">Protein artemis</fullName>
    </recommendedName>
    <alternativeName>
        <fullName evidence="12">DNA cross-link repair 1C protein</fullName>
    </alternativeName>
</protein>
<evidence type="ECO:0000256" key="4">
    <source>
        <dbReference type="ARBA" id="ARBA00022759"/>
    </source>
</evidence>
<evidence type="ECO:0000256" key="10">
    <source>
        <dbReference type="ARBA" id="ARBA00023242"/>
    </source>
</evidence>
<comment type="subcellular location">
    <subcellularLocation>
        <location evidence="1">Nucleus</location>
    </subcellularLocation>
</comment>
<dbReference type="PANTHER" id="PTHR23240">
    <property type="entry name" value="DNA CROSS-LINK REPAIR PROTEIN PSO2/SNM1-RELATED"/>
    <property type="match status" value="1"/>
</dbReference>
<dbReference type="EnsemblMetazoa" id="ASTEI04460-RA">
    <property type="protein sequence ID" value="ASTEI04460-PA"/>
    <property type="gene ID" value="ASTEI04460"/>
</dbReference>